<evidence type="ECO:0000256" key="2">
    <source>
        <dbReference type="ARBA" id="ARBA00022679"/>
    </source>
</evidence>
<dbReference type="InterPro" id="IPR051852">
    <property type="entry name" value="Alpha-type_PK"/>
</dbReference>
<dbReference type="InterPro" id="IPR002035">
    <property type="entry name" value="VWF_A"/>
</dbReference>
<dbReference type="GO" id="GO:0005524">
    <property type="term" value="F:ATP binding"/>
    <property type="evidence" value="ECO:0007669"/>
    <property type="project" value="UniProtKB-KW"/>
</dbReference>
<comment type="caution">
    <text evidence="9">The sequence shown here is derived from an EMBL/GenBank/DDBJ whole genome shotgun (WGS) entry which is preliminary data.</text>
</comment>
<feature type="compositionally biased region" description="Basic and acidic residues" evidence="6">
    <location>
        <begin position="1250"/>
        <end position="1260"/>
    </location>
</feature>
<feature type="domain" description="VWFA" evidence="7">
    <location>
        <begin position="171"/>
        <end position="357"/>
    </location>
</feature>
<dbReference type="PROSITE" id="PS50234">
    <property type="entry name" value="VWFA"/>
    <property type="match status" value="1"/>
</dbReference>
<dbReference type="SMART" id="SM00811">
    <property type="entry name" value="Alpha_kinase"/>
    <property type="match status" value="1"/>
</dbReference>
<dbReference type="Pfam" id="PF02816">
    <property type="entry name" value="Alpha_kinase"/>
    <property type="match status" value="1"/>
</dbReference>
<feature type="region of interest" description="Disordered" evidence="6">
    <location>
        <begin position="903"/>
        <end position="922"/>
    </location>
</feature>
<feature type="region of interest" description="Disordered" evidence="6">
    <location>
        <begin position="368"/>
        <end position="390"/>
    </location>
</feature>
<feature type="region of interest" description="Disordered" evidence="6">
    <location>
        <begin position="1145"/>
        <end position="1185"/>
    </location>
</feature>
<dbReference type="GO" id="GO:1903013">
    <property type="term" value="P:response to differentiation-inducing factor 1"/>
    <property type="evidence" value="ECO:0007669"/>
    <property type="project" value="TreeGrafter"/>
</dbReference>
<keyword evidence="1" id="KW-0723">Serine/threonine-protein kinase</keyword>
<dbReference type="CDD" id="cd04515">
    <property type="entry name" value="Alpha_kinase"/>
    <property type="match status" value="1"/>
</dbReference>
<dbReference type="GO" id="GO:0031037">
    <property type="term" value="P:myosin II filament disassembly"/>
    <property type="evidence" value="ECO:0007669"/>
    <property type="project" value="TreeGrafter"/>
</dbReference>
<dbReference type="InterPro" id="IPR036465">
    <property type="entry name" value="vWFA_dom_sf"/>
</dbReference>
<evidence type="ECO:0000313" key="9">
    <source>
        <dbReference type="EMBL" id="CAE7204212.1"/>
    </source>
</evidence>
<keyword evidence="10" id="KW-1185">Reference proteome</keyword>
<feature type="compositionally biased region" description="Basic and acidic residues" evidence="6">
    <location>
        <begin position="1269"/>
        <end position="1278"/>
    </location>
</feature>
<feature type="region of interest" description="Disordered" evidence="6">
    <location>
        <begin position="1205"/>
        <end position="1234"/>
    </location>
</feature>
<feature type="region of interest" description="Disordered" evidence="6">
    <location>
        <begin position="819"/>
        <end position="894"/>
    </location>
</feature>
<dbReference type="PANTHER" id="PTHR45992:SF2">
    <property type="entry name" value="EUKARYOTIC ELONGATION FACTOR 2 KINASE"/>
    <property type="match status" value="1"/>
</dbReference>
<dbReference type="InterPro" id="IPR004166">
    <property type="entry name" value="a-kinase_dom"/>
</dbReference>
<sequence length="1452" mass="161051">MAPVGEARWPRDPAVQVKFKAKTQQTVQQNIVCPDSLRARVDECSWCHHTRQGWCDNSLCFYCEHCWGEYDTHQGAGEEYAGKLWHEEILAAENIAAESDDVDSGVLQAMKNALQEIDAKHIHASGAGDSEDEISDHEEVRNKVPELKGTFSQAGRPLELSAALPELHQAHIIVIVDTSGSMRTIDVKPDEGSNWVSRMAAVTVTLSSFFQKQAQAVCPHRFSLISFSEKPRLHFKAQTAAAAALQVKQAFKSAASRGTHFVSGLESAKKIFDQATGTPHLLIFSDGRPADGPQTLKLVQAMMKEHTSLRIHAIGFGDGLDFDVLQQLTSIGRGTFAPSGRSIAALHGAFASVTSTITKTQTVTSRTSKSSTFSFQGGQGQSSGDDVRHGSRDKTLELRAVCFEPANQFFWGNNRSVSFQITRRGLNFTDKGFREWVYGHAFSNQTVSIRLQPFTEGGMRLVYCFKDSSIPLHKEQEWDHYTMQAAGTDARMVAKLSRYVDDFHNSYEVVSAYAKSSALAKWYSRIFMLAAADRLGLKGRSMAKIIFVECYIYEVAEGSTAPTKYFVGERYLPGAFLKYNSNHGYVNEEAPDTEIAQAFSHFTFDASGGKYMVLDLQGVYMDKAHRRRPHMIMTDPQVVSDDKAFGPGDLGVEGMRAFFNSHKCGSTCQQMKLDPHNLKRLRNLARKEKATSSPSETNSQAAPAPAPVIPSAVTPAAVTAALPVLPAPNQSGSIKSLRAAEPAEPARLEAPVQTAMPPWAMSQSAAVFRTGSEHVPEARLINRHPAVFGAKTEGPLSAVMARSPAVLSGRPDFDAWLQSHHQQTLQHLQQQQAQIAGRLPPDRTIPAPPSAPPVIPRKAPPVSNSPAGPPAAPLAEPGSGKGSLTGSQGAAGSQIPAASLQPLQCAERSSDSTADRASPQQDARMTIIYGPGGQKLSASCAGRGDVTKAIAAQWSIPDEEQLLFQETSSQAGTDFFRLERKMDPRKLRFTQASISPSFRDGRPIFQLMNDLNSQEVDPLRELEPLDVVWHEGHWRSLSNRRLWTLKHCTAAMTDQALFVRVRVRQPDAEFRAKLTSTNDGVSEFQRAAIGSLRLQVANVMMLLHDINFDQNEEVKEEVEEPQEEEEEFKEEAKEEVNITLSERTRKNDDGCTPYPKRPRLGGRLGQEVDSAKVETEAETEVEVQNELTDPLLEAEVEDQMELCTPPERETARSDASPPGVCQKDPAPPRFAYPVARPDEDTRIEHYDMEHAEREEARDPSAAETVDVPSKNREARRQSKIEELESQGILRRIDFAKIAQSLVREGKAGWSYDYKTSSVENVRRFFERYTMGKNREAYRFTIEDSRTARPFLARLLTCLKAEPFHGMPQLTWDAAKESAARAFFQDVYVLELIPQMSPTLADMRKKVHLYSVEKRHCREHGIGDGDVLKDRVNRVILELHEMGYRDEIVDGIV</sequence>
<evidence type="ECO:0000256" key="1">
    <source>
        <dbReference type="ARBA" id="ARBA00022527"/>
    </source>
</evidence>
<dbReference type="Proteomes" id="UP000604046">
    <property type="component" value="Unassembled WGS sequence"/>
</dbReference>
<evidence type="ECO:0000259" key="7">
    <source>
        <dbReference type="PROSITE" id="PS50234"/>
    </source>
</evidence>
<dbReference type="PANTHER" id="PTHR45992">
    <property type="entry name" value="EUKARYOTIC ELONGATION FACTOR 2 KINASE-RELATED"/>
    <property type="match status" value="1"/>
</dbReference>
<name>A0A812JDI7_9DINO</name>
<dbReference type="EMBL" id="CAJNDS010000420">
    <property type="protein sequence ID" value="CAE7204212.1"/>
    <property type="molecule type" value="Genomic_DNA"/>
</dbReference>
<feature type="region of interest" description="Disordered" evidence="6">
    <location>
        <begin position="1250"/>
        <end position="1278"/>
    </location>
</feature>
<evidence type="ECO:0000256" key="3">
    <source>
        <dbReference type="ARBA" id="ARBA00022741"/>
    </source>
</evidence>
<proteinExistence type="predicted"/>
<dbReference type="PROSITE" id="PS51158">
    <property type="entry name" value="ALPHA_KINASE"/>
    <property type="match status" value="1"/>
</dbReference>
<evidence type="ECO:0000256" key="4">
    <source>
        <dbReference type="ARBA" id="ARBA00022777"/>
    </source>
</evidence>
<evidence type="ECO:0000256" key="5">
    <source>
        <dbReference type="ARBA" id="ARBA00022840"/>
    </source>
</evidence>
<gene>
    <name evidence="9" type="primary">ak1</name>
    <name evidence="9" type="ORF">SNAT2548_LOCUS6332</name>
</gene>
<dbReference type="InterPro" id="IPR011009">
    <property type="entry name" value="Kinase-like_dom_sf"/>
</dbReference>
<keyword evidence="2" id="KW-0808">Transferase</keyword>
<feature type="domain" description="Alpha-type protein kinase" evidence="8">
    <location>
        <begin position="428"/>
        <end position="676"/>
    </location>
</feature>
<feature type="compositionally biased region" description="Polar residues" evidence="6">
    <location>
        <begin position="882"/>
        <end position="891"/>
    </location>
</feature>
<evidence type="ECO:0000259" key="8">
    <source>
        <dbReference type="PROSITE" id="PS51158"/>
    </source>
</evidence>
<feature type="compositionally biased region" description="Pro residues" evidence="6">
    <location>
        <begin position="846"/>
        <end position="859"/>
    </location>
</feature>
<keyword evidence="4" id="KW-0418">Kinase</keyword>
<dbReference type="Pfam" id="PF00092">
    <property type="entry name" value="VWA"/>
    <property type="match status" value="1"/>
</dbReference>
<dbReference type="SUPFAM" id="SSF53300">
    <property type="entry name" value="vWA-like"/>
    <property type="match status" value="1"/>
</dbReference>
<evidence type="ECO:0000313" key="10">
    <source>
        <dbReference type="Proteomes" id="UP000604046"/>
    </source>
</evidence>
<feature type="compositionally biased region" description="Polar residues" evidence="6">
    <location>
        <begin position="691"/>
        <end position="700"/>
    </location>
</feature>
<dbReference type="Gene3D" id="3.20.200.10">
    <property type="entry name" value="MHCK/EF2 kinase"/>
    <property type="match status" value="1"/>
</dbReference>
<keyword evidence="3" id="KW-0547">Nucleotide-binding</keyword>
<dbReference type="GO" id="GO:0004674">
    <property type="term" value="F:protein serine/threonine kinase activity"/>
    <property type="evidence" value="ECO:0007669"/>
    <property type="project" value="UniProtKB-KW"/>
</dbReference>
<protein>
    <submittedName>
        <fullName evidence="9">Ak1 protein</fullName>
    </submittedName>
</protein>
<keyword evidence="5" id="KW-0067">ATP-binding</keyword>
<feature type="compositionally biased region" description="Low complexity" evidence="6">
    <location>
        <begin position="819"/>
        <end position="834"/>
    </location>
</feature>
<reference evidence="9" key="1">
    <citation type="submission" date="2021-02" db="EMBL/GenBank/DDBJ databases">
        <authorList>
            <person name="Dougan E. K."/>
            <person name="Rhodes N."/>
            <person name="Thang M."/>
            <person name="Chan C."/>
        </authorList>
    </citation>
    <scope>NUCLEOTIDE SEQUENCE</scope>
</reference>
<organism evidence="9 10">
    <name type="scientific">Symbiodinium natans</name>
    <dbReference type="NCBI Taxonomy" id="878477"/>
    <lineage>
        <taxon>Eukaryota</taxon>
        <taxon>Sar</taxon>
        <taxon>Alveolata</taxon>
        <taxon>Dinophyceae</taxon>
        <taxon>Suessiales</taxon>
        <taxon>Symbiodiniaceae</taxon>
        <taxon>Symbiodinium</taxon>
    </lineage>
</organism>
<dbReference type="CDD" id="cd00198">
    <property type="entry name" value="vWFA"/>
    <property type="match status" value="1"/>
</dbReference>
<accession>A0A812JDI7</accession>
<feature type="region of interest" description="Disordered" evidence="6">
    <location>
        <begin position="686"/>
        <end position="707"/>
    </location>
</feature>
<dbReference type="SUPFAM" id="SSF56112">
    <property type="entry name" value="Protein kinase-like (PK-like)"/>
    <property type="match status" value="1"/>
</dbReference>
<dbReference type="Gene3D" id="3.40.50.410">
    <property type="entry name" value="von Willebrand factor, type A domain"/>
    <property type="match status" value="1"/>
</dbReference>
<dbReference type="OrthoDB" id="301415at2759"/>
<evidence type="ECO:0000256" key="6">
    <source>
        <dbReference type="SAM" id="MobiDB-lite"/>
    </source>
</evidence>
<dbReference type="SMART" id="SM00327">
    <property type="entry name" value="VWA"/>
    <property type="match status" value="1"/>
</dbReference>